<dbReference type="Gene3D" id="3.40.50.620">
    <property type="entry name" value="HUPs"/>
    <property type="match status" value="1"/>
</dbReference>
<protein>
    <submittedName>
        <fullName evidence="4">Adenylyltransferase/cytidyltransferase family protein</fullName>
    </submittedName>
</protein>
<evidence type="ECO:0000256" key="1">
    <source>
        <dbReference type="ARBA" id="ARBA00022679"/>
    </source>
</evidence>
<dbReference type="Proteomes" id="UP001595998">
    <property type="component" value="Unassembled WGS sequence"/>
</dbReference>
<dbReference type="InterPro" id="IPR014729">
    <property type="entry name" value="Rossmann-like_a/b/a_fold"/>
</dbReference>
<name>A0ABV8XRC3_9DEIO</name>
<evidence type="ECO:0000256" key="2">
    <source>
        <dbReference type="ARBA" id="ARBA00022695"/>
    </source>
</evidence>
<gene>
    <name evidence="4" type="ORF">ACFOZ9_14570</name>
</gene>
<evidence type="ECO:0000259" key="3">
    <source>
        <dbReference type="Pfam" id="PF01467"/>
    </source>
</evidence>
<keyword evidence="1" id="KW-0808">Transferase</keyword>
<dbReference type="GO" id="GO:0016779">
    <property type="term" value="F:nucleotidyltransferase activity"/>
    <property type="evidence" value="ECO:0007669"/>
    <property type="project" value="UniProtKB-KW"/>
</dbReference>
<keyword evidence="2 4" id="KW-0548">Nucleotidyltransferase</keyword>
<sequence>MSTTTAVYIGRFQPLHGAHLATMREALEQFEQLLVLPGSANLARSIRNPWSAHERVRLIRAALHEAGLPVHRVRFRPLPDEFDAARWAAGVRAAVTGITSGPVALVGFEKDASSAYLRWFPEWTMRPAPVWPGLNATDLRGAYFRGERVADVPGVVAAFLEAFRRTAAFARLQAEWRAVVQERARLSTALAAAAPLQEERWVRLEGTSVWLNTRRSPIGHGLWELPGRVLAVGETAAPGGLQFAHPSRALVTPTTAHVWQGPAPSGCPARPVPLHTALRWPRRFHEDHHVILTRWMAGNPVAGE</sequence>
<dbReference type="Pfam" id="PF01467">
    <property type="entry name" value="CTP_transf_like"/>
    <property type="match status" value="1"/>
</dbReference>
<proteinExistence type="predicted"/>
<dbReference type="NCBIfam" id="NF003789">
    <property type="entry name" value="PRK05379.2-1"/>
    <property type="match status" value="1"/>
</dbReference>
<evidence type="ECO:0000313" key="5">
    <source>
        <dbReference type="Proteomes" id="UP001595998"/>
    </source>
</evidence>
<organism evidence="4 5">
    <name type="scientific">Deinococcus navajonensis</name>
    <dbReference type="NCBI Taxonomy" id="309884"/>
    <lineage>
        <taxon>Bacteria</taxon>
        <taxon>Thermotogati</taxon>
        <taxon>Deinococcota</taxon>
        <taxon>Deinococci</taxon>
        <taxon>Deinococcales</taxon>
        <taxon>Deinococcaceae</taxon>
        <taxon>Deinococcus</taxon>
    </lineage>
</organism>
<accession>A0ABV8XRC3</accession>
<evidence type="ECO:0000313" key="4">
    <source>
        <dbReference type="EMBL" id="MFC4427439.1"/>
    </source>
</evidence>
<dbReference type="PANTHER" id="PTHR21342">
    <property type="entry name" value="PHOSPHOPANTETHEINE ADENYLYLTRANSFERASE"/>
    <property type="match status" value="1"/>
</dbReference>
<dbReference type="EMBL" id="JBHSEH010000022">
    <property type="protein sequence ID" value="MFC4427439.1"/>
    <property type="molecule type" value="Genomic_DNA"/>
</dbReference>
<keyword evidence="5" id="KW-1185">Reference proteome</keyword>
<comment type="caution">
    <text evidence="4">The sequence shown here is derived from an EMBL/GenBank/DDBJ whole genome shotgun (WGS) entry which is preliminary data.</text>
</comment>
<dbReference type="PANTHER" id="PTHR21342:SF0">
    <property type="entry name" value="BIFUNCTIONAL NMN ADENYLYLTRANSFERASE_NUDIX HYDROLASE"/>
    <property type="match status" value="1"/>
</dbReference>
<reference evidence="5" key="1">
    <citation type="journal article" date="2019" name="Int. J. Syst. Evol. Microbiol.">
        <title>The Global Catalogue of Microorganisms (GCM) 10K type strain sequencing project: providing services to taxonomists for standard genome sequencing and annotation.</title>
        <authorList>
            <consortium name="The Broad Institute Genomics Platform"/>
            <consortium name="The Broad Institute Genome Sequencing Center for Infectious Disease"/>
            <person name="Wu L."/>
            <person name="Ma J."/>
        </authorList>
    </citation>
    <scope>NUCLEOTIDE SEQUENCE [LARGE SCALE GENOMIC DNA]</scope>
    <source>
        <strain evidence="5">CCUG 56029</strain>
    </source>
</reference>
<feature type="domain" description="Cytidyltransferase-like" evidence="3">
    <location>
        <begin position="7"/>
        <end position="65"/>
    </location>
</feature>
<dbReference type="NCBIfam" id="TIGR00125">
    <property type="entry name" value="cyt_tran_rel"/>
    <property type="match status" value="1"/>
</dbReference>
<dbReference type="InterPro" id="IPR004821">
    <property type="entry name" value="Cyt_trans-like"/>
</dbReference>
<dbReference type="SUPFAM" id="SSF52374">
    <property type="entry name" value="Nucleotidylyl transferase"/>
    <property type="match status" value="1"/>
</dbReference>
<dbReference type="RefSeq" id="WP_380040923.1">
    <property type="nucleotide sequence ID" value="NZ_JBHSEH010000022.1"/>
</dbReference>